<dbReference type="PANTHER" id="PTHR12546">
    <property type="entry name" value="FER-1-LIKE"/>
    <property type="match status" value="1"/>
</dbReference>
<evidence type="ECO:0000256" key="1">
    <source>
        <dbReference type="ARBA" id="ARBA00004167"/>
    </source>
</evidence>
<dbReference type="GO" id="GO:0016020">
    <property type="term" value="C:membrane"/>
    <property type="evidence" value="ECO:0007669"/>
    <property type="project" value="UniProtKB-SubCell"/>
</dbReference>
<comment type="subcellular location">
    <subcellularLocation>
        <location evidence="1">Membrane</location>
        <topology evidence="1">Single-pass membrane protein</topology>
    </subcellularLocation>
</comment>
<dbReference type="STRING" id="69004.A0A182PZI8"/>
<dbReference type="Proteomes" id="UP000075886">
    <property type="component" value="Unassembled WGS sequence"/>
</dbReference>
<evidence type="ECO:0000313" key="7">
    <source>
        <dbReference type="EnsemblMetazoa" id="AFAF000102-PA"/>
    </source>
</evidence>
<keyword evidence="8" id="KW-1185">Reference proteome</keyword>
<dbReference type="Gene3D" id="2.60.40.150">
    <property type="entry name" value="C2 domain"/>
    <property type="match status" value="1"/>
</dbReference>
<evidence type="ECO:0000256" key="4">
    <source>
        <dbReference type="ARBA" id="ARBA00022989"/>
    </source>
</evidence>
<keyword evidence="3" id="KW-0677">Repeat</keyword>
<keyword evidence="5" id="KW-0472">Membrane</keyword>
<dbReference type="Pfam" id="PF00168">
    <property type="entry name" value="C2"/>
    <property type="match status" value="1"/>
</dbReference>
<dbReference type="InterPro" id="IPR000008">
    <property type="entry name" value="C2_dom"/>
</dbReference>
<dbReference type="PROSITE" id="PS50004">
    <property type="entry name" value="C2"/>
    <property type="match status" value="1"/>
</dbReference>
<dbReference type="CDD" id="cd08374">
    <property type="entry name" value="C2F_Ferlin"/>
    <property type="match status" value="1"/>
</dbReference>
<dbReference type="InterPro" id="IPR037725">
    <property type="entry name" value="C2F_Ferlin"/>
</dbReference>
<evidence type="ECO:0000256" key="2">
    <source>
        <dbReference type="ARBA" id="ARBA00022692"/>
    </source>
</evidence>
<proteinExistence type="predicted"/>
<keyword evidence="4" id="KW-1133">Transmembrane helix</keyword>
<evidence type="ECO:0000256" key="3">
    <source>
        <dbReference type="ARBA" id="ARBA00022737"/>
    </source>
</evidence>
<sequence length="311" mass="35526">MVGDTEFEPEHLDPNECQTEQLCLFALNNFQRVTGGFPLTPEHVESRSLYHPKRAGIEQGKVQLWIELYETSGPLPQPLDITPHPPKPYELRVIVWNTADVVLNERNIFGTEMSDIYVKCWLQEFTEAQYTDVHYRSLTGEGNFNWRMVFPFRYSPADEMLVVRRRKAFYEQYDTELKYPPVLTVQIWDNDSFSADDFLGTVDLTLTRLSPPARTADVCKLSRSLSLTGSGSGAGERGSFNLFRQRRVRGWFPVHGKNTANIDAVDGQRRHRGISQTGKVELELEILSQEDATRDPVGVGRKPPQLLPEPL</sequence>
<dbReference type="InterPro" id="IPR037721">
    <property type="entry name" value="Ferlin"/>
</dbReference>
<dbReference type="PANTHER" id="PTHR12546:SF60">
    <property type="entry name" value="MISFIRE, ISOFORM F"/>
    <property type="match status" value="1"/>
</dbReference>
<reference evidence="7" key="2">
    <citation type="submission" date="2020-05" db="UniProtKB">
        <authorList>
            <consortium name="EnsemblMetazoa"/>
        </authorList>
    </citation>
    <scope>IDENTIFICATION</scope>
    <source>
        <strain evidence="7">FAR1</strain>
    </source>
</reference>
<protein>
    <recommendedName>
        <fullName evidence="6">C2 domain-containing protein</fullName>
    </recommendedName>
</protein>
<dbReference type="GO" id="GO:0007009">
    <property type="term" value="P:plasma membrane organization"/>
    <property type="evidence" value="ECO:0007669"/>
    <property type="project" value="TreeGrafter"/>
</dbReference>
<name>A0A182PZI8_9DIPT</name>
<reference evidence="8" key="1">
    <citation type="submission" date="2014-01" db="EMBL/GenBank/DDBJ databases">
        <title>The Genome Sequence of Anopheles farauti FAR1 (V2).</title>
        <authorList>
            <consortium name="The Broad Institute Genomics Platform"/>
            <person name="Neafsey D.E."/>
            <person name="Besansky N."/>
            <person name="Howell P."/>
            <person name="Walton C."/>
            <person name="Young S.K."/>
            <person name="Zeng Q."/>
            <person name="Gargeya S."/>
            <person name="Fitzgerald M."/>
            <person name="Haas B."/>
            <person name="Abouelleil A."/>
            <person name="Allen A.W."/>
            <person name="Alvarado L."/>
            <person name="Arachchi H.M."/>
            <person name="Berlin A.M."/>
            <person name="Chapman S.B."/>
            <person name="Gainer-Dewar J."/>
            <person name="Goldberg J."/>
            <person name="Griggs A."/>
            <person name="Gujja S."/>
            <person name="Hansen M."/>
            <person name="Howarth C."/>
            <person name="Imamovic A."/>
            <person name="Ireland A."/>
            <person name="Larimer J."/>
            <person name="McCowan C."/>
            <person name="Murphy C."/>
            <person name="Pearson M."/>
            <person name="Poon T.W."/>
            <person name="Priest M."/>
            <person name="Roberts A."/>
            <person name="Saif S."/>
            <person name="Shea T."/>
            <person name="Sisk P."/>
            <person name="Sykes S."/>
            <person name="Wortman J."/>
            <person name="Nusbaum C."/>
            <person name="Birren B."/>
        </authorList>
    </citation>
    <scope>NUCLEOTIDE SEQUENCE [LARGE SCALE GENOMIC DNA]</scope>
    <source>
        <strain evidence="8">FAR1</strain>
    </source>
</reference>
<evidence type="ECO:0000259" key="6">
    <source>
        <dbReference type="PROSITE" id="PS50004"/>
    </source>
</evidence>
<accession>A0A182PZI8</accession>
<organism evidence="7 8">
    <name type="scientific">Anopheles farauti</name>
    <dbReference type="NCBI Taxonomy" id="69004"/>
    <lineage>
        <taxon>Eukaryota</taxon>
        <taxon>Metazoa</taxon>
        <taxon>Ecdysozoa</taxon>
        <taxon>Arthropoda</taxon>
        <taxon>Hexapoda</taxon>
        <taxon>Insecta</taxon>
        <taxon>Pterygota</taxon>
        <taxon>Neoptera</taxon>
        <taxon>Endopterygota</taxon>
        <taxon>Diptera</taxon>
        <taxon>Nematocera</taxon>
        <taxon>Culicoidea</taxon>
        <taxon>Culicidae</taxon>
        <taxon>Anophelinae</taxon>
        <taxon>Anopheles</taxon>
    </lineage>
</organism>
<evidence type="ECO:0000313" key="8">
    <source>
        <dbReference type="Proteomes" id="UP000075886"/>
    </source>
</evidence>
<dbReference type="EnsemblMetazoa" id="AFAF000102-RA">
    <property type="protein sequence ID" value="AFAF000102-PA"/>
    <property type="gene ID" value="AFAF000102"/>
</dbReference>
<feature type="domain" description="C2" evidence="6">
    <location>
        <begin position="71"/>
        <end position="220"/>
    </location>
</feature>
<dbReference type="InterPro" id="IPR035892">
    <property type="entry name" value="C2_domain_sf"/>
</dbReference>
<keyword evidence="2" id="KW-0812">Transmembrane</keyword>
<evidence type="ECO:0000256" key="5">
    <source>
        <dbReference type="ARBA" id="ARBA00023136"/>
    </source>
</evidence>
<dbReference type="VEuPathDB" id="VectorBase:AFAF000102"/>
<dbReference type="SUPFAM" id="SSF49562">
    <property type="entry name" value="C2 domain (Calcium/lipid-binding domain, CaLB)"/>
    <property type="match status" value="1"/>
</dbReference>
<dbReference type="AlphaFoldDB" id="A0A182PZI8"/>
<dbReference type="EMBL" id="AXCN02001921">
    <property type="status" value="NOT_ANNOTATED_CDS"/>
    <property type="molecule type" value="Genomic_DNA"/>
</dbReference>